<gene>
    <name evidence="2" type="ORF">POM88_009887</name>
</gene>
<organism evidence="2 3">
    <name type="scientific">Heracleum sosnowskyi</name>
    <dbReference type="NCBI Taxonomy" id="360622"/>
    <lineage>
        <taxon>Eukaryota</taxon>
        <taxon>Viridiplantae</taxon>
        <taxon>Streptophyta</taxon>
        <taxon>Embryophyta</taxon>
        <taxon>Tracheophyta</taxon>
        <taxon>Spermatophyta</taxon>
        <taxon>Magnoliopsida</taxon>
        <taxon>eudicotyledons</taxon>
        <taxon>Gunneridae</taxon>
        <taxon>Pentapetalae</taxon>
        <taxon>asterids</taxon>
        <taxon>campanulids</taxon>
        <taxon>Apiales</taxon>
        <taxon>Apiaceae</taxon>
        <taxon>Apioideae</taxon>
        <taxon>apioid superclade</taxon>
        <taxon>Tordylieae</taxon>
        <taxon>Tordyliinae</taxon>
        <taxon>Heracleum</taxon>
    </lineage>
</organism>
<dbReference type="PANTHER" id="PTHR31704">
    <property type="entry name" value="MYB/SANT-LIKE DNA-BINDING DOMAIN PROTEIN-RELATED"/>
    <property type="match status" value="1"/>
</dbReference>
<reference evidence="2" key="2">
    <citation type="submission" date="2023-05" db="EMBL/GenBank/DDBJ databases">
        <authorList>
            <person name="Schelkunov M.I."/>
        </authorList>
    </citation>
    <scope>NUCLEOTIDE SEQUENCE</scope>
    <source>
        <strain evidence="2">Hsosn_3</strain>
        <tissue evidence="2">Leaf</tissue>
    </source>
</reference>
<evidence type="ECO:0000313" key="3">
    <source>
        <dbReference type="Proteomes" id="UP001237642"/>
    </source>
</evidence>
<evidence type="ECO:0000259" key="1">
    <source>
        <dbReference type="Pfam" id="PF12776"/>
    </source>
</evidence>
<keyword evidence="3" id="KW-1185">Reference proteome</keyword>
<name>A0AAD8N7U7_9APIA</name>
<feature type="domain" description="Myb/SANT-like" evidence="1">
    <location>
        <begin position="28"/>
        <end position="115"/>
    </location>
</feature>
<accession>A0AAD8N7U7</accession>
<dbReference type="PANTHER" id="PTHR31704:SF48">
    <property type="entry name" value="L10-INTERACTING MYB DOMAIN-CONTAINING PROTEIN-LIKE"/>
    <property type="match status" value="1"/>
</dbReference>
<reference evidence="2" key="1">
    <citation type="submission" date="2023-02" db="EMBL/GenBank/DDBJ databases">
        <title>Genome of toxic invasive species Heracleum sosnowskyi carries increased number of genes despite the absence of recent whole-genome duplications.</title>
        <authorList>
            <person name="Schelkunov M."/>
            <person name="Shtratnikova V."/>
            <person name="Makarenko M."/>
            <person name="Klepikova A."/>
            <person name="Omelchenko D."/>
            <person name="Novikova G."/>
            <person name="Obukhova E."/>
            <person name="Bogdanov V."/>
            <person name="Penin A."/>
            <person name="Logacheva M."/>
        </authorList>
    </citation>
    <scope>NUCLEOTIDE SEQUENCE</scope>
    <source>
        <strain evidence="2">Hsosn_3</strain>
        <tissue evidence="2">Leaf</tissue>
    </source>
</reference>
<comment type="caution">
    <text evidence="2">The sequence shown here is derived from an EMBL/GenBank/DDBJ whole genome shotgun (WGS) entry which is preliminary data.</text>
</comment>
<dbReference type="Proteomes" id="UP001237642">
    <property type="component" value="Unassembled WGS sequence"/>
</dbReference>
<sequence>MDPSNTTQNQSNETQKKGKVYWRGELITKTFLETCIEEVTANGRLGSSLKPHSWVKVGDILKKTHGFEVDARQMRNRYDYLRNRYVAWCQLKSKTGNHYNPVTNSFNFTEEEWDQLCKRNKYVETLKSTPLCYPELYTHLYDGIAATGSNAPNAHSAFNIDTEETPKNRNKASPKLAKITEFENEMTSALKFMVQANSGPSLKECKEKLNNLGWGATNPLHKMALGIFCESAKYREQWMLLEENENADWVKMVSTKLGFNA</sequence>
<proteinExistence type="predicted"/>
<dbReference type="Pfam" id="PF12776">
    <property type="entry name" value="Myb_DNA-bind_3"/>
    <property type="match status" value="1"/>
</dbReference>
<dbReference type="InterPro" id="IPR024752">
    <property type="entry name" value="Myb/SANT-like_dom"/>
</dbReference>
<dbReference type="EMBL" id="JAUIZM010000002">
    <property type="protein sequence ID" value="KAK1400024.1"/>
    <property type="molecule type" value="Genomic_DNA"/>
</dbReference>
<evidence type="ECO:0000313" key="2">
    <source>
        <dbReference type="EMBL" id="KAK1400024.1"/>
    </source>
</evidence>
<protein>
    <recommendedName>
        <fullName evidence="1">Myb/SANT-like domain-containing protein</fullName>
    </recommendedName>
</protein>
<dbReference type="AlphaFoldDB" id="A0AAD8N7U7"/>